<dbReference type="RefSeq" id="WP_202057789.1">
    <property type="nucleotide sequence ID" value="NZ_JAEQMY010000008.1"/>
</dbReference>
<gene>
    <name evidence="1" type="ORF">JKG68_07900</name>
</gene>
<dbReference type="AlphaFoldDB" id="A0A936Z7S0"/>
<keyword evidence="2" id="KW-1185">Reference proteome</keyword>
<protein>
    <submittedName>
        <fullName evidence="1">Uncharacterized protein</fullName>
    </submittedName>
</protein>
<reference evidence="1" key="1">
    <citation type="submission" date="2021-01" db="EMBL/GenBank/DDBJ databases">
        <title>Microvirga sp.</title>
        <authorList>
            <person name="Kim M.K."/>
        </authorList>
    </citation>
    <scope>NUCLEOTIDE SEQUENCE</scope>
    <source>
        <strain evidence="1">5420S-16</strain>
    </source>
</reference>
<accession>A0A936Z7S0</accession>
<sequence>MPISKAMSDEDRKSRPRREGMISEDDLKILWVARTLTNIEFRYCEDMLELERSPIEIEQKNYIKGQMQSKYRERRQPYLELLKKLKHQ</sequence>
<dbReference type="Proteomes" id="UP000605848">
    <property type="component" value="Unassembled WGS sequence"/>
</dbReference>
<evidence type="ECO:0000313" key="2">
    <source>
        <dbReference type="Proteomes" id="UP000605848"/>
    </source>
</evidence>
<evidence type="ECO:0000313" key="1">
    <source>
        <dbReference type="EMBL" id="MBL0403882.1"/>
    </source>
</evidence>
<dbReference type="EMBL" id="JAEQMY010000008">
    <property type="protein sequence ID" value="MBL0403882.1"/>
    <property type="molecule type" value="Genomic_DNA"/>
</dbReference>
<name>A0A936Z7S0_9HYPH</name>
<comment type="caution">
    <text evidence="1">The sequence shown here is derived from an EMBL/GenBank/DDBJ whole genome shotgun (WGS) entry which is preliminary data.</text>
</comment>
<organism evidence="1 2">
    <name type="scientific">Microvirga aerilata</name>
    <dbReference type="NCBI Taxonomy" id="670292"/>
    <lineage>
        <taxon>Bacteria</taxon>
        <taxon>Pseudomonadati</taxon>
        <taxon>Pseudomonadota</taxon>
        <taxon>Alphaproteobacteria</taxon>
        <taxon>Hyphomicrobiales</taxon>
        <taxon>Methylobacteriaceae</taxon>
        <taxon>Microvirga</taxon>
    </lineage>
</organism>
<proteinExistence type="predicted"/>